<evidence type="ECO:0000313" key="3">
    <source>
        <dbReference type="Proteomes" id="UP001219933"/>
    </source>
</evidence>
<evidence type="ECO:0000256" key="1">
    <source>
        <dbReference type="SAM" id="MobiDB-lite"/>
    </source>
</evidence>
<feature type="region of interest" description="Disordered" evidence="1">
    <location>
        <begin position="1"/>
        <end position="23"/>
    </location>
</feature>
<dbReference type="EMBL" id="CP119878">
    <property type="protein sequence ID" value="WFD34750.1"/>
    <property type="molecule type" value="Genomic_DNA"/>
</dbReference>
<proteinExistence type="predicted"/>
<keyword evidence="3" id="KW-1185">Reference proteome</keyword>
<protein>
    <submittedName>
        <fullName evidence="2">Uncharacterized protein</fullName>
    </submittedName>
</protein>
<evidence type="ECO:0000313" key="2">
    <source>
        <dbReference type="EMBL" id="WFD34750.1"/>
    </source>
</evidence>
<organism evidence="2 3">
    <name type="scientific">Malassezia cuniculi</name>
    <dbReference type="NCBI Taxonomy" id="948313"/>
    <lineage>
        <taxon>Eukaryota</taxon>
        <taxon>Fungi</taxon>
        <taxon>Dikarya</taxon>
        <taxon>Basidiomycota</taxon>
        <taxon>Ustilaginomycotina</taxon>
        <taxon>Malasseziomycetes</taxon>
        <taxon>Malasseziales</taxon>
        <taxon>Malasseziaceae</taxon>
        <taxon>Malassezia</taxon>
    </lineage>
</organism>
<sequence length="148" mass="16509">MDTSRDKQTTGDEAMPQSQIDFSDFPASTVNRYMVMNGLDLDYPPTSLVRDPRTEGLVNMTPPDPVLNAAVAEGRDTGEAHRARARYNDQARPAADLQTDIFDRSTVDAYHAAIATEHYANMPPLKESDMIIGFLYRCRTKDSVLKIV</sequence>
<feature type="compositionally biased region" description="Basic and acidic residues" evidence="1">
    <location>
        <begin position="1"/>
        <end position="10"/>
    </location>
</feature>
<dbReference type="Proteomes" id="UP001219933">
    <property type="component" value="Chromosome 2"/>
</dbReference>
<accession>A0AAF0EQX8</accession>
<name>A0AAF0EQX8_9BASI</name>
<dbReference type="AlphaFoldDB" id="A0AAF0EQX8"/>
<gene>
    <name evidence="2" type="ORF">MCUN1_001594</name>
</gene>
<reference evidence="2" key="1">
    <citation type="submission" date="2023-03" db="EMBL/GenBank/DDBJ databases">
        <title>Mating type loci evolution in Malassezia.</title>
        <authorList>
            <person name="Coelho M.A."/>
        </authorList>
    </citation>
    <scope>NUCLEOTIDE SEQUENCE</scope>
    <source>
        <strain evidence="2">CBS 11721</strain>
    </source>
</reference>